<feature type="domain" description="Amidohydrolase-related" evidence="1">
    <location>
        <begin position="99"/>
        <end position="442"/>
    </location>
</feature>
<dbReference type="SUPFAM" id="SSF51556">
    <property type="entry name" value="Metallo-dependent hydrolases"/>
    <property type="match status" value="1"/>
</dbReference>
<accession>A0A9X3CTM1</accession>
<organism evidence="2 3">
    <name type="scientific">Salinimicrobium profundisediminis</name>
    <dbReference type="NCBI Taxonomy" id="2994553"/>
    <lineage>
        <taxon>Bacteria</taxon>
        <taxon>Pseudomonadati</taxon>
        <taxon>Bacteroidota</taxon>
        <taxon>Flavobacteriia</taxon>
        <taxon>Flavobacteriales</taxon>
        <taxon>Flavobacteriaceae</taxon>
        <taxon>Salinimicrobium</taxon>
    </lineage>
</organism>
<dbReference type="PANTHER" id="PTHR43135">
    <property type="entry name" value="ALPHA-D-RIBOSE 1-METHYLPHOSPHONATE 5-TRIPHOSPHATE DIPHOSPHATASE"/>
    <property type="match status" value="1"/>
</dbReference>
<dbReference type="Gene3D" id="3.40.50.10910">
    <property type="entry name" value="Amidohydrolase"/>
    <property type="match status" value="1"/>
</dbReference>
<gene>
    <name evidence="2" type="ORF">OQ279_00010</name>
</gene>
<dbReference type="InterPro" id="IPR032466">
    <property type="entry name" value="Metal_Hydrolase"/>
</dbReference>
<dbReference type="InterPro" id="IPR011059">
    <property type="entry name" value="Metal-dep_hydrolase_composite"/>
</dbReference>
<dbReference type="AlphaFoldDB" id="A0A9X3CTM1"/>
<dbReference type="Gene3D" id="1.20.58.520">
    <property type="entry name" value="Amidohydrolase"/>
    <property type="match status" value="1"/>
</dbReference>
<dbReference type="Gene3D" id="3.30.110.90">
    <property type="entry name" value="Amidohydrolase"/>
    <property type="match status" value="1"/>
</dbReference>
<dbReference type="GO" id="GO:0016810">
    <property type="term" value="F:hydrolase activity, acting on carbon-nitrogen (but not peptide) bonds"/>
    <property type="evidence" value="ECO:0007669"/>
    <property type="project" value="InterPro"/>
</dbReference>
<dbReference type="RefSeq" id="WP_266067699.1">
    <property type="nucleotide sequence ID" value="NZ_JAPJDA010000001.1"/>
</dbReference>
<evidence type="ECO:0000259" key="1">
    <source>
        <dbReference type="Pfam" id="PF01979"/>
    </source>
</evidence>
<dbReference type="Pfam" id="PF01979">
    <property type="entry name" value="Amidohydro_1"/>
    <property type="match status" value="1"/>
</dbReference>
<sequence>MKFFKKTLVSLLTIIALCVVILLSAIIIDNRNISYLKINNNPGTEFNSYLIKNVNVIPMTADTILTNKDVKIIDGKIAKIGVNLKDPSLDYIDGKDKFLMPGLTDMHVHVWDRYELGLYLSKGVTTVRNLWGQPMHLRLKKDILENKILAPNFYTSGPKLTGPEYVGDDNLQIFTPEEGREMVVACKAKGYDFIKIYNGLTPEIFDAIIDESRRQNIDIVAHPSEKLPYASHFTNPVKTIEHAEDIVQQPLKYKLDTVKLQEVVNLYASNSNSALCPTLAVYRNIYHLLGEKDIMSSNELDYMNPLIRMVDSKAQYDRWSAEKLKNPGISEAIEAQHNFHLLAIRKLAEVGVTIVCGTDAGIGITLPGFSIHQELELYKLAGLSNYDVLRTATVNPSKTHAFLKNTGSIEIGKEANLILLDDNPFVNLNSLQNIRMLFIKGRKIEKRTLDNFEDKAKNRNNKIVSGLRYAEFLLKKY</sequence>
<comment type="caution">
    <text evidence="2">The sequence shown here is derived from an EMBL/GenBank/DDBJ whole genome shotgun (WGS) entry which is preliminary data.</text>
</comment>
<dbReference type="InterPro" id="IPR051781">
    <property type="entry name" value="Metallo-dep_Hydrolase"/>
</dbReference>
<dbReference type="PANTHER" id="PTHR43135:SF3">
    <property type="entry name" value="ALPHA-D-RIBOSE 1-METHYLPHOSPHONATE 5-TRIPHOSPHATE DIPHOSPHATASE"/>
    <property type="match status" value="1"/>
</dbReference>
<dbReference type="EMBL" id="JAPJDA010000001">
    <property type="protein sequence ID" value="MCX2836517.1"/>
    <property type="molecule type" value="Genomic_DNA"/>
</dbReference>
<proteinExistence type="predicted"/>
<evidence type="ECO:0000313" key="2">
    <source>
        <dbReference type="EMBL" id="MCX2836517.1"/>
    </source>
</evidence>
<dbReference type="SUPFAM" id="SSF51338">
    <property type="entry name" value="Composite domain of metallo-dependent hydrolases"/>
    <property type="match status" value="1"/>
</dbReference>
<keyword evidence="3" id="KW-1185">Reference proteome</keyword>
<evidence type="ECO:0000313" key="3">
    <source>
        <dbReference type="Proteomes" id="UP001148482"/>
    </source>
</evidence>
<dbReference type="InterPro" id="IPR006680">
    <property type="entry name" value="Amidohydro-rel"/>
</dbReference>
<protein>
    <submittedName>
        <fullName evidence="2">Amidohydrolase family protein</fullName>
    </submittedName>
</protein>
<name>A0A9X3CTM1_9FLAO</name>
<dbReference type="Proteomes" id="UP001148482">
    <property type="component" value="Unassembled WGS sequence"/>
</dbReference>
<dbReference type="Gene3D" id="2.30.40.10">
    <property type="entry name" value="Urease, subunit C, domain 1"/>
    <property type="match status" value="1"/>
</dbReference>
<reference evidence="2" key="1">
    <citation type="submission" date="2022-11" db="EMBL/GenBank/DDBJ databases">
        <title>Salinimicrobium profundisediminis sp. nov., isolated from deep-sea sediment of the Mariana Trench.</title>
        <authorList>
            <person name="Fu H."/>
        </authorList>
    </citation>
    <scope>NUCLEOTIDE SEQUENCE</scope>
    <source>
        <strain evidence="2">MT39</strain>
    </source>
</reference>